<reference evidence="2" key="1">
    <citation type="submission" date="2021-03" db="EMBL/GenBank/DDBJ databases">
        <title>Draft genome sequence of rust myrtle Austropuccinia psidii MF-1, a brazilian biotype.</title>
        <authorList>
            <person name="Quecine M.C."/>
            <person name="Pachon D.M.R."/>
            <person name="Bonatelli M.L."/>
            <person name="Correr F.H."/>
            <person name="Franceschini L.M."/>
            <person name="Leite T.F."/>
            <person name="Margarido G.R.A."/>
            <person name="Almeida C.A."/>
            <person name="Ferrarezi J.A."/>
            <person name="Labate C.A."/>
        </authorList>
    </citation>
    <scope>NUCLEOTIDE SEQUENCE</scope>
    <source>
        <strain evidence="2">MF-1</strain>
    </source>
</reference>
<feature type="compositionally biased region" description="Polar residues" evidence="1">
    <location>
        <begin position="39"/>
        <end position="48"/>
    </location>
</feature>
<proteinExistence type="predicted"/>
<dbReference type="AlphaFoldDB" id="A0A9Q3DQI6"/>
<comment type="caution">
    <text evidence="2">The sequence shown here is derived from an EMBL/GenBank/DDBJ whole genome shotgun (WGS) entry which is preliminary data.</text>
</comment>
<dbReference type="Proteomes" id="UP000765509">
    <property type="component" value="Unassembled WGS sequence"/>
</dbReference>
<sequence>MDSQQADQNPGEKGSQNKGESSHYPSHRRTTEPDRAYSYSFTLTSSKPTRPPSGFTPLGNQKIGYQELPLLTIPGTFQDTTRIKGENNNSFNQRKKDSDSMIKKLLYLMKGVHKSQE</sequence>
<keyword evidence="3" id="KW-1185">Reference proteome</keyword>
<evidence type="ECO:0000256" key="1">
    <source>
        <dbReference type="SAM" id="MobiDB-lite"/>
    </source>
</evidence>
<dbReference type="EMBL" id="AVOT02019971">
    <property type="protein sequence ID" value="MBW0507900.1"/>
    <property type="molecule type" value="Genomic_DNA"/>
</dbReference>
<protein>
    <submittedName>
        <fullName evidence="2">Uncharacterized protein</fullName>
    </submittedName>
</protein>
<name>A0A9Q3DQI6_9BASI</name>
<accession>A0A9Q3DQI6</accession>
<feature type="compositionally biased region" description="Polar residues" evidence="1">
    <location>
        <begin position="1"/>
        <end position="19"/>
    </location>
</feature>
<organism evidence="2 3">
    <name type="scientific">Austropuccinia psidii MF-1</name>
    <dbReference type="NCBI Taxonomy" id="1389203"/>
    <lineage>
        <taxon>Eukaryota</taxon>
        <taxon>Fungi</taxon>
        <taxon>Dikarya</taxon>
        <taxon>Basidiomycota</taxon>
        <taxon>Pucciniomycotina</taxon>
        <taxon>Pucciniomycetes</taxon>
        <taxon>Pucciniales</taxon>
        <taxon>Sphaerophragmiaceae</taxon>
        <taxon>Austropuccinia</taxon>
    </lineage>
</organism>
<feature type="region of interest" description="Disordered" evidence="1">
    <location>
        <begin position="1"/>
        <end position="61"/>
    </location>
</feature>
<gene>
    <name evidence="2" type="ORF">O181_047615</name>
</gene>
<evidence type="ECO:0000313" key="2">
    <source>
        <dbReference type="EMBL" id="MBW0507900.1"/>
    </source>
</evidence>
<evidence type="ECO:0000313" key="3">
    <source>
        <dbReference type="Proteomes" id="UP000765509"/>
    </source>
</evidence>